<dbReference type="InterPro" id="IPR019238">
    <property type="entry name" value="AbiEi_2"/>
</dbReference>
<dbReference type="RefSeq" id="WP_089834546.1">
    <property type="nucleotide sequence ID" value="NZ_FNBN01000004.1"/>
</dbReference>
<dbReference type="OrthoDB" id="593981at2"/>
<dbReference type="EMBL" id="FNBN01000004">
    <property type="protein sequence ID" value="SDG47058.1"/>
    <property type="molecule type" value="Genomic_DNA"/>
</dbReference>
<protein>
    <recommendedName>
        <fullName evidence="3">Transcriptional regulator, AbiEi antitoxin, Type IV TA system</fullName>
    </recommendedName>
</protein>
<gene>
    <name evidence="1" type="ORF">SAMN04488121_104382</name>
</gene>
<accession>A0A1G7UI87</accession>
<reference evidence="1 2" key="1">
    <citation type="submission" date="2016-10" db="EMBL/GenBank/DDBJ databases">
        <authorList>
            <person name="de Groot N.N."/>
        </authorList>
    </citation>
    <scope>NUCLEOTIDE SEQUENCE [LARGE SCALE GENOMIC DNA]</scope>
    <source>
        <strain evidence="1 2">DSM 527</strain>
    </source>
</reference>
<evidence type="ECO:0000313" key="1">
    <source>
        <dbReference type="EMBL" id="SDG47058.1"/>
    </source>
</evidence>
<dbReference type="Pfam" id="PF09952">
    <property type="entry name" value="AbiEi_2"/>
    <property type="match status" value="1"/>
</dbReference>
<dbReference type="Proteomes" id="UP000199045">
    <property type="component" value="Unassembled WGS sequence"/>
</dbReference>
<organism evidence="1 2">
    <name type="scientific">Chitinophaga filiformis</name>
    <name type="common">Myxococcus filiformis</name>
    <name type="synonym">Flexibacter filiformis</name>
    <dbReference type="NCBI Taxonomy" id="104663"/>
    <lineage>
        <taxon>Bacteria</taxon>
        <taxon>Pseudomonadati</taxon>
        <taxon>Bacteroidota</taxon>
        <taxon>Chitinophagia</taxon>
        <taxon>Chitinophagales</taxon>
        <taxon>Chitinophagaceae</taxon>
        <taxon>Chitinophaga</taxon>
    </lineage>
</organism>
<proteinExistence type="predicted"/>
<evidence type="ECO:0008006" key="3">
    <source>
        <dbReference type="Google" id="ProtNLM"/>
    </source>
</evidence>
<dbReference type="AlphaFoldDB" id="A0A1G7UI87"/>
<sequence>MNHEQEQNMNKPQESDILKDTISNFSKLTGGKIKRKLSPNPLADAYVQITLGNQDCVFLVEVKNEIRQTHLPAIIQQFGRDKEKWLLVARYIPAPQKERLKASSINYLETAGNCYINVAGMFIYINDKEVTPSRQTDSGKLWSATGLKFLFAILSKNMLIAAPYRQIAQVAGIALGNIGPLLEELKQGGYMESTEGSLRLLDKEKLIRRWTELFHATLRPKLIKGTFRFFDKQQQDKWKSIPATGFYWSGETGADLLTNYLEPETFTIYSSEITNELIKQLKLIPDIEGNIEVLEQYWDDSLLKDQHLPEGAAPPLIIYAELMAGTDSRTWEAAEKIKNKYLHGN</sequence>
<dbReference type="STRING" id="104663.SAMN04488121_104382"/>
<name>A0A1G7UI87_CHIFI</name>
<evidence type="ECO:0000313" key="2">
    <source>
        <dbReference type="Proteomes" id="UP000199045"/>
    </source>
</evidence>